<proteinExistence type="predicted"/>
<sequence length="96" mass="10867">MDLLYLVLYSTTADHAQTAIHGRMGSQGKLFRQQPKHHIKNGRFDKAMKMDIDDINSKMKSGVIKGNYSQSMIEAVERARSKGNLTEAQSKRLKKS</sequence>
<protein>
    <submittedName>
        <fullName evidence="1">Uncharacterized protein</fullName>
    </submittedName>
</protein>
<comment type="caution">
    <text evidence="1">The sequence shown here is derived from an EMBL/GenBank/DDBJ whole genome shotgun (WGS) entry which is preliminary data.</text>
</comment>
<gene>
    <name evidence="1" type="ORF">ACFSX9_10750</name>
</gene>
<dbReference type="RefSeq" id="WP_379807497.1">
    <property type="nucleotide sequence ID" value="NZ_JBHUOL010000018.1"/>
</dbReference>
<reference evidence="2" key="1">
    <citation type="journal article" date="2019" name="Int. J. Syst. Evol. Microbiol.">
        <title>The Global Catalogue of Microorganisms (GCM) 10K type strain sequencing project: providing services to taxonomists for standard genome sequencing and annotation.</title>
        <authorList>
            <consortium name="The Broad Institute Genomics Platform"/>
            <consortium name="The Broad Institute Genome Sequencing Center for Infectious Disease"/>
            <person name="Wu L."/>
            <person name="Ma J."/>
        </authorList>
    </citation>
    <scope>NUCLEOTIDE SEQUENCE [LARGE SCALE GENOMIC DNA]</scope>
    <source>
        <strain evidence="2">KCTC 52644</strain>
    </source>
</reference>
<keyword evidence="2" id="KW-1185">Reference proteome</keyword>
<accession>A0ABW5Z991</accession>
<dbReference type="EMBL" id="JBHUOL010000018">
    <property type="protein sequence ID" value="MFD2909207.1"/>
    <property type="molecule type" value="Genomic_DNA"/>
</dbReference>
<name>A0ABW5Z991_9FLAO</name>
<dbReference type="Proteomes" id="UP001597549">
    <property type="component" value="Unassembled WGS sequence"/>
</dbReference>
<organism evidence="1 2">
    <name type="scientific">Flavobacterium ardleyense</name>
    <dbReference type="NCBI Taxonomy" id="2038737"/>
    <lineage>
        <taxon>Bacteria</taxon>
        <taxon>Pseudomonadati</taxon>
        <taxon>Bacteroidota</taxon>
        <taxon>Flavobacteriia</taxon>
        <taxon>Flavobacteriales</taxon>
        <taxon>Flavobacteriaceae</taxon>
        <taxon>Flavobacterium</taxon>
    </lineage>
</organism>
<evidence type="ECO:0000313" key="1">
    <source>
        <dbReference type="EMBL" id="MFD2909207.1"/>
    </source>
</evidence>
<evidence type="ECO:0000313" key="2">
    <source>
        <dbReference type="Proteomes" id="UP001597549"/>
    </source>
</evidence>